<dbReference type="RefSeq" id="WP_290360338.1">
    <property type="nucleotide sequence ID" value="NZ_JAUHHC010000004.1"/>
</dbReference>
<name>A0ABT8DUQ7_9BURK</name>
<dbReference type="EMBL" id="JAUHHC010000004">
    <property type="protein sequence ID" value="MDN3922040.1"/>
    <property type="molecule type" value="Genomic_DNA"/>
</dbReference>
<feature type="transmembrane region" description="Helical" evidence="1">
    <location>
        <begin position="6"/>
        <end position="26"/>
    </location>
</feature>
<evidence type="ECO:0000256" key="1">
    <source>
        <dbReference type="SAM" id="Phobius"/>
    </source>
</evidence>
<dbReference type="InterPro" id="IPR008621">
    <property type="entry name" value="Cbb3-typ_cyt_oxidase_comp"/>
</dbReference>
<sequence length="52" mass="5882">MDINILRIAVTLVSLLAFLAIVLWAYSKRNKADFDRLAHLALDEHDTDGRVS</sequence>
<organism evidence="2 3">
    <name type="scientific">Roseateles violae</name>
    <dbReference type="NCBI Taxonomy" id="3058042"/>
    <lineage>
        <taxon>Bacteria</taxon>
        <taxon>Pseudomonadati</taxon>
        <taxon>Pseudomonadota</taxon>
        <taxon>Betaproteobacteria</taxon>
        <taxon>Burkholderiales</taxon>
        <taxon>Sphaerotilaceae</taxon>
        <taxon>Roseateles</taxon>
    </lineage>
</organism>
<keyword evidence="1" id="KW-1133">Transmembrane helix</keyword>
<keyword evidence="1" id="KW-0812">Transmembrane</keyword>
<evidence type="ECO:0000313" key="2">
    <source>
        <dbReference type="EMBL" id="MDN3922040.1"/>
    </source>
</evidence>
<reference evidence="2 3" key="1">
    <citation type="submission" date="2023-06" db="EMBL/GenBank/DDBJ databases">
        <title>Pelomonas sp. PFR6 16S ribosomal RNA gene Genome sequencing and assembly.</title>
        <authorList>
            <person name="Woo H."/>
        </authorList>
    </citation>
    <scope>NUCLEOTIDE SEQUENCE [LARGE SCALE GENOMIC DNA]</scope>
    <source>
        <strain evidence="2 3">PFR6</strain>
    </source>
</reference>
<gene>
    <name evidence="2" type="ORF">QWJ38_17250</name>
</gene>
<dbReference type="Pfam" id="PF05545">
    <property type="entry name" value="FixQ"/>
    <property type="match status" value="1"/>
</dbReference>
<accession>A0ABT8DUQ7</accession>
<keyword evidence="3" id="KW-1185">Reference proteome</keyword>
<keyword evidence="1" id="KW-0472">Membrane</keyword>
<comment type="caution">
    <text evidence="2">The sequence shown here is derived from an EMBL/GenBank/DDBJ whole genome shotgun (WGS) entry which is preliminary data.</text>
</comment>
<dbReference type="Proteomes" id="UP001228044">
    <property type="component" value="Unassembled WGS sequence"/>
</dbReference>
<protein>
    <submittedName>
        <fullName evidence="2">Cbb3-type cytochrome c oxidase subunit 3</fullName>
    </submittedName>
</protein>
<evidence type="ECO:0000313" key="3">
    <source>
        <dbReference type="Proteomes" id="UP001228044"/>
    </source>
</evidence>
<proteinExistence type="predicted"/>